<evidence type="ECO:0000313" key="2">
    <source>
        <dbReference type="EMBL" id="RYC05207.1"/>
    </source>
</evidence>
<organism evidence="2 3">
    <name type="scientific">Nocardioides ganghwensis</name>
    <dbReference type="NCBI Taxonomy" id="252230"/>
    <lineage>
        <taxon>Bacteria</taxon>
        <taxon>Bacillati</taxon>
        <taxon>Actinomycetota</taxon>
        <taxon>Actinomycetes</taxon>
        <taxon>Propionibacteriales</taxon>
        <taxon>Nocardioidaceae</taxon>
        <taxon>Nocardioides</taxon>
    </lineage>
</organism>
<dbReference type="EMBL" id="SDWU01000001">
    <property type="protein sequence ID" value="RYC05207.1"/>
    <property type="molecule type" value="Genomic_DNA"/>
</dbReference>
<keyword evidence="3" id="KW-1185">Reference proteome</keyword>
<dbReference type="InterPro" id="IPR051781">
    <property type="entry name" value="Metallo-dep_Hydrolase"/>
</dbReference>
<accession>A0A4V1RNA8</accession>
<dbReference type="AlphaFoldDB" id="A0A4V1RNA8"/>
<dbReference type="Pfam" id="PF01979">
    <property type="entry name" value="Amidohydro_1"/>
    <property type="match status" value="1"/>
</dbReference>
<keyword evidence="2" id="KW-0378">Hydrolase</keyword>
<dbReference type="Gene3D" id="3.20.20.140">
    <property type="entry name" value="Metal-dependent hydrolases"/>
    <property type="match status" value="1"/>
</dbReference>
<dbReference type="GO" id="GO:0016810">
    <property type="term" value="F:hydrolase activity, acting on carbon-nitrogen (but not peptide) bonds"/>
    <property type="evidence" value="ECO:0007669"/>
    <property type="project" value="InterPro"/>
</dbReference>
<proteinExistence type="predicted"/>
<evidence type="ECO:0000313" key="3">
    <source>
        <dbReference type="Proteomes" id="UP000293291"/>
    </source>
</evidence>
<evidence type="ECO:0000259" key="1">
    <source>
        <dbReference type="Pfam" id="PF01979"/>
    </source>
</evidence>
<dbReference type="InterPro" id="IPR006680">
    <property type="entry name" value="Amidohydro-rel"/>
</dbReference>
<gene>
    <name evidence="2" type="ORF">EUA07_00555</name>
</gene>
<dbReference type="InterPro" id="IPR011059">
    <property type="entry name" value="Metal-dep_hydrolase_composite"/>
</dbReference>
<dbReference type="OrthoDB" id="3514520at2"/>
<feature type="domain" description="Amidohydrolase-related" evidence="1">
    <location>
        <begin position="54"/>
        <end position="406"/>
    </location>
</feature>
<comment type="caution">
    <text evidence="2">The sequence shown here is derived from an EMBL/GenBank/DDBJ whole genome shotgun (WGS) entry which is preliminary data.</text>
</comment>
<dbReference type="PANTHER" id="PTHR43135:SF3">
    <property type="entry name" value="ALPHA-D-RIBOSE 1-METHYLPHOSPHONATE 5-TRIPHOSPHATE DIPHOSPHATASE"/>
    <property type="match status" value="1"/>
</dbReference>
<dbReference type="InterPro" id="IPR032466">
    <property type="entry name" value="Metal_Hydrolase"/>
</dbReference>
<dbReference type="Proteomes" id="UP000293291">
    <property type="component" value="Unassembled WGS sequence"/>
</dbReference>
<protein>
    <submittedName>
        <fullName evidence="2">Amidohydrolase family protein</fullName>
    </submittedName>
</protein>
<dbReference type="SUPFAM" id="SSF51556">
    <property type="entry name" value="Metallo-dependent hydrolases"/>
    <property type="match status" value="1"/>
</dbReference>
<dbReference type="Gene3D" id="2.30.40.10">
    <property type="entry name" value="Urease, subunit C, domain 1"/>
    <property type="match status" value="1"/>
</dbReference>
<dbReference type="PANTHER" id="PTHR43135">
    <property type="entry name" value="ALPHA-D-RIBOSE 1-METHYLPHOSPHONATE 5-TRIPHOSPHATE DIPHOSPHATASE"/>
    <property type="match status" value="1"/>
</dbReference>
<reference evidence="2 3" key="1">
    <citation type="submission" date="2019-01" db="EMBL/GenBank/DDBJ databases">
        <title>Novel species of Nocardioides.</title>
        <authorList>
            <person name="Liu Q."/>
            <person name="Xin Y.-H."/>
        </authorList>
    </citation>
    <scope>NUCLEOTIDE SEQUENCE [LARGE SCALE GENOMIC DNA]</scope>
    <source>
        <strain evidence="2 3">CGMCC 4.6875</strain>
    </source>
</reference>
<dbReference type="SUPFAM" id="SSF51338">
    <property type="entry name" value="Composite domain of metallo-dependent hydrolases"/>
    <property type="match status" value="1"/>
</dbReference>
<name>A0A4V1RNA8_9ACTN</name>
<sequence>MGARWAVRAGRAFDGERFLPGGATVVVEGDRIVGVEPAAYALPPDVPVTEAAGTLLPGLVDCHVHLVASGAFPGTPGSLEWAGSASPAAVDEVVTASLTAQVAAGVTTVRDLGDVAYRVLAHRGRETEGLPRVVAAGPPVTIPLGHCHFLGGEVDPDDPPTIAQAMTERVERGVDLVKVMSSGGFLTPGSDQLGAQFEVVPLRRIVDAAHAAGLRVVAHTHSVAGAEVAVAAGADGLEHFTCLAEGGAAPPPALLGRVAAAGMTVDPTLGNDPSRFPPVAEMPPHILEMLERLGITDRDEHFARAARNTARLREHGIRVVSGLDAGAMPAKPHGHLWRAVAALVDGGWPVAEALATATSVAADDCGVAAGRLAVGRLADLLVVDGDLAADITVLARPRAVWVGGVAVER</sequence>